<dbReference type="Gene3D" id="3.30.300.20">
    <property type="match status" value="1"/>
</dbReference>
<dbReference type="SUPFAM" id="SSF54814">
    <property type="entry name" value="Prokaryotic type KH domain (KH-domain type II)"/>
    <property type="match status" value="1"/>
</dbReference>
<keyword evidence="4 6" id="KW-0694">RNA-binding</keyword>
<dbReference type="GO" id="GO:0003924">
    <property type="term" value="F:GTPase activity"/>
    <property type="evidence" value="ECO:0007669"/>
    <property type="project" value="UniProtKB-UniRule"/>
</dbReference>
<dbReference type="CDD" id="cd04163">
    <property type="entry name" value="Era"/>
    <property type="match status" value="1"/>
</dbReference>
<dbReference type="GO" id="GO:0005829">
    <property type="term" value="C:cytosol"/>
    <property type="evidence" value="ECO:0007669"/>
    <property type="project" value="TreeGrafter"/>
</dbReference>
<feature type="domain" description="KH type-2" evidence="9">
    <location>
        <begin position="198"/>
        <end position="282"/>
    </location>
</feature>
<keyword evidence="6" id="KW-1003">Cell membrane</keyword>
<evidence type="ECO:0000259" key="10">
    <source>
        <dbReference type="PROSITE" id="PS51713"/>
    </source>
</evidence>
<feature type="region of interest" description="G4" evidence="7">
    <location>
        <begin position="122"/>
        <end position="125"/>
    </location>
</feature>
<dbReference type="EMBL" id="JH611193">
    <property type="protein sequence ID" value="EJP72452.1"/>
    <property type="molecule type" value="Genomic_DNA"/>
</dbReference>
<dbReference type="NCBIfam" id="NF000908">
    <property type="entry name" value="PRK00089.1"/>
    <property type="match status" value="1"/>
</dbReference>
<gene>
    <name evidence="6 11" type="primary">era</name>
    <name evidence="11" type="ORF">NT02SARS_1217</name>
</gene>
<dbReference type="PANTHER" id="PTHR42698">
    <property type="entry name" value="GTPASE ERA"/>
    <property type="match status" value="1"/>
</dbReference>
<comment type="subcellular location">
    <subcellularLocation>
        <location evidence="6">Cytoplasm</location>
    </subcellularLocation>
    <subcellularLocation>
        <location evidence="6">Cell membrane</location>
        <topology evidence="6">Peripheral membrane protein</topology>
    </subcellularLocation>
</comment>
<feature type="domain" description="Era-type G" evidence="10">
    <location>
        <begin position="5"/>
        <end position="173"/>
    </location>
</feature>
<dbReference type="HOGENOM" id="CLU_038009_1_2_6"/>
<dbReference type="GO" id="GO:0070181">
    <property type="term" value="F:small ribosomal subunit rRNA binding"/>
    <property type="evidence" value="ECO:0007669"/>
    <property type="project" value="UniProtKB-UniRule"/>
</dbReference>
<comment type="similarity">
    <text evidence="1 6 7 8">Belongs to the TRAFAC class TrmE-Era-EngA-EngB-Septin-like GTPase superfamily. Era GTPase family.</text>
</comment>
<dbReference type="InterPro" id="IPR015946">
    <property type="entry name" value="KH_dom-like_a/b"/>
</dbReference>
<dbReference type="InterPro" id="IPR027417">
    <property type="entry name" value="P-loop_NTPase"/>
</dbReference>
<keyword evidence="3 6" id="KW-0547">Nucleotide-binding</keyword>
<keyword evidence="6" id="KW-0690">Ribosome biogenesis</keyword>
<dbReference type="InterPro" id="IPR005225">
    <property type="entry name" value="Small_GTP-bd"/>
</dbReference>
<dbReference type="Proteomes" id="UP000010116">
    <property type="component" value="Unassembled WGS sequence"/>
</dbReference>
<dbReference type="HAMAP" id="MF_00367">
    <property type="entry name" value="GTPase_Era"/>
    <property type="match status" value="1"/>
</dbReference>
<reference evidence="11 12" key="1">
    <citation type="journal article" date="2012" name="ISME J.">
        <title>Genomic insights to SAR86, an abundant and uncultivated marine bacterial lineage.</title>
        <authorList>
            <person name="Dupont C.L."/>
            <person name="Rusch D.B."/>
            <person name="Yooseph S."/>
            <person name="Lombardo M.J."/>
            <person name="Richter R.A."/>
            <person name="Valas R."/>
            <person name="Novotny M."/>
            <person name="Yee-Greenbaum J."/>
            <person name="Selengut J.D."/>
            <person name="Haft D.H."/>
            <person name="Halpern A.L."/>
            <person name="Lasken R.S."/>
            <person name="Nealson K."/>
            <person name="Friedman R."/>
            <person name="Venter J.C."/>
        </authorList>
    </citation>
    <scope>NUCLEOTIDE SEQUENCE [LARGE SCALE GENOMIC DNA]</scope>
</reference>
<feature type="region of interest" description="G5" evidence="7">
    <location>
        <begin position="152"/>
        <end position="154"/>
    </location>
</feature>
<dbReference type="NCBIfam" id="TIGR00436">
    <property type="entry name" value="era"/>
    <property type="match status" value="1"/>
</dbReference>
<comment type="subunit">
    <text evidence="6">Monomer.</text>
</comment>
<sequence length="303" mass="34598">MNKTFCGYVSILGKPNVGKSTLLNKILNKKVSITSRKSQTTRNNILGIKTSKNMQAVFIDSPGIHGSAGRIMNKVLNKSALGLIEDSDLIIFMTHRLQLDAQDEFILRKLKESNAKVICAINKVDQIKSQNQLLPFIDQIKDKFGFLEILPISAKYGDGLDDLEKVINSHLPESPFMYEEESIIPNAHYENFFITETIREKIIRSLGDELPHDTFVEIEQLEEKEDLYKIHAVIYVSRESQKQIVIGDKGNKLKQIGIQARKDLEKHFKKKVFLKTWVKVRKNWNSDNDYLKSLGVGGTYESK</sequence>
<evidence type="ECO:0000313" key="12">
    <source>
        <dbReference type="Proteomes" id="UP000010116"/>
    </source>
</evidence>
<feature type="binding site" evidence="6">
    <location>
        <begin position="13"/>
        <end position="20"/>
    </location>
    <ligand>
        <name>GTP</name>
        <dbReference type="ChEBI" id="CHEBI:37565"/>
    </ligand>
</feature>
<dbReference type="CDD" id="cd22534">
    <property type="entry name" value="KH-II_Era"/>
    <property type="match status" value="1"/>
</dbReference>
<feature type="region of interest" description="G1" evidence="7">
    <location>
        <begin position="13"/>
        <end position="20"/>
    </location>
</feature>
<dbReference type="NCBIfam" id="TIGR00231">
    <property type="entry name" value="small_GTP"/>
    <property type="match status" value="1"/>
</dbReference>
<feature type="region of interest" description="G3" evidence="7">
    <location>
        <begin position="60"/>
        <end position="63"/>
    </location>
</feature>
<dbReference type="GO" id="GO:0043024">
    <property type="term" value="F:ribosomal small subunit binding"/>
    <property type="evidence" value="ECO:0007669"/>
    <property type="project" value="TreeGrafter"/>
</dbReference>
<comment type="function">
    <text evidence="6">An essential GTPase that binds both GDP and GTP, with rapid nucleotide exchange. Plays a role in 16S rRNA processing and 30S ribosomal subunit biogenesis and possibly also in cell cycle regulation and energy metabolism.</text>
</comment>
<evidence type="ECO:0000313" key="11">
    <source>
        <dbReference type="EMBL" id="EJP72452.1"/>
    </source>
</evidence>
<dbReference type="PROSITE" id="PS51713">
    <property type="entry name" value="G_ERA"/>
    <property type="match status" value="1"/>
</dbReference>
<dbReference type="AlphaFoldDB" id="J4V1J1"/>
<evidence type="ECO:0000259" key="9">
    <source>
        <dbReference type="PROSITE" id="PS50823"/>
    </source>
</evidence>
<keyword evidence="6" id="KW-0963">Cytoplasm</keyword>
<evidence type="ECO:0000256" key="1">
    <source>
        <dbReference type="ARBA" id="ARBA00007921"/>
    </source>
</evidence>
<keyword evidence="5 6" id="KW-0342">GTP-binding</keyword>
<dbReference type="Pfam" id="PF01926">
    <property type="entry name" value="MMR_HSR1"/>
    <property type="match status" value="1"/>
</dbReference>
<evidence type="ECO:0000256" key="7">
    <source>
        <dbReference type="PROSITE-ProRule" id="PRU01050"/>
    </source>
</evidence>
<keyword evidence="6" id="KW-0472">Membrane</keyword>
<comment type="caution">
    <text evidence="6">Lacks conserved residue(s) required for the propagation of feature annotation.</text>
</comment>
<dbReference type="GO" id="GO:0005886">
    <property type="term" value="C:plasma membrane"/>
    <property type="evidence" value="ECO:0007669"/>
    <property type="project" value="UniProtKB-SubCell"/>
</dbReference>
<evidence type="ECO:0000256" key="4">
    <source>
        <dbReference type="ARBA" id="ARBA00022884"/>
    </source>
</evidence>
<dbReference type="GO" id="GO:0000028">
    <property type="term" value="P:ribosomal small subunit assembly"/>
    <property type="evidence" value="ECO:0007669"/>
    <property type="project" value="TreeGrafter"/>
</dbReference>
<evidence type="ECO:0000256" key="2">
    <source>
        <dbReference type="ARBA" id="ARBA00020484"/>
    </source>
</evidence>
<evidence type="ECO:0000256" key="5">
    <source>
        <dbReference type="ARBA" id="ARBA00023134"/>
    </source>
</evidence>
<dbReference type="PANTHER" id="PTHR42698:SF1">
    <property type="entry name" value="GTPASE ERA, MITOCHONDRIAL"/>
    <property type="match status" value="1"/>
</dbReference>
<evidence type="ECO:0000256" key="3">
    <source>
        <dbReference type="ARBA" id="ARBA00022741"/>
    </source>
</evidence>
<dbReference type="SUPFAM" id="SSF52540">
    <property type="entry name" value="P-loop containing nucleoside triphosphate hydrolases"/>
    <property type="match status" value="1"/>
</dbReference>
<dbReference type="InterPro" id="IPR004044">
    <property type="entry name" value="KH_dom_type_2"/>
</dbReference>
<dbReference type="PROSITE" id="PS50823">
    <property type="entry name" value="KH_TYPE_2"/>
    <property type="match status" value="1"/>
</dbReference>
<name>J4V1J1_9GAMM</name>
<dbReference type="PRINTS" id="PR00326">
    <property type="entry name" value="GTP1OBG"/>
</dbReference>
<proteinExistence type="inferred from homology"/>
<feature type="binding site" evidence="6">
    <location>
        <begin position="122"/>
        <end position="125"/>
    </location>
    <ligand>
        <name>GTP</name>
        <dbReference type="ChEBI" id="CHEBI:37565"/>
    </ligand>
</feature>
<evidence type="ECO:0000256" key="6">
    <source>
        <dbReference type="HAMAP-Rule" id="MF_00367"/>
    </source>
</evidence>
<dbReference type="InterPro" id="IPR006073">
    <property type="entry name" value="GTP-bd"/>
</dbReference>
<protein>
    <recommendedName>
        <fullName evidence="2 6">GTPase Era</fullName>
    </recommendedName>
</protein>
<accession>J4V1J1</accession>
<dbReference type="InterPro" id="IPR005662">
    <property type="entry name" value="GTPase_Era-like"/>
</dbReference>
<keyword evidence="6" id="KW-0699">rRNA-binding</keyword>
<dbReference type="InterPro" id="IPR009019">
    <property type="entry name" value="KH_sf_prok-type"/>
</dbReference>
<organism evidence="11 12">
    <name type="scientific">SAR86 cluster bacterium SAR86B</name>
    <dbReference type="NCBI Taxonomy" id="1123867"/>
    <lineage>
        <taxon>Bacteria</taxon>
        <taxon>Pseudomonadati</taxon>
        <taxon>Pseudomonadota</taxon>
        <taxon>Gammaproteobacteria</taxon>
        <taxon>SAR86 cluster</taxon>
    </lineage>
</organism>
<dbReference type="GO" id="GO:0005525">
    <property type="term" value="F:GTP binding"/>
    <property type="evidence" value="ECO:0007669"/>
    <property type="project" value="UniProtKB-UniRule"/>
</dbReference>
<dbReference type="InterPro" id="IPR030388">
    <property type="entry name" value="G_ERA_dom"/>
</dbReference>
<evidence type="ECO:0000256" key="8">
    <source>
        <dbReference type="RuleBase" id="RU003761"/>
    </source>
</evidence>
<dbReference type="Pfam" id="PF07650">
    <property type="entry name" value="KH_2"/>
    <property type="match status" value="1"/>
</dbReference>
<dbReference type="Gene3D" id="3.40.50.300">
    <property type="entry name" value="P-loop containing nucleotide triphosphate hydrolases"/>
    <property type="match status" value="1"/>
</dbReference>
<feature type="region of interest" description="G2" evidence="7">
    <location>
        <begin position="39"/>
        <end position="43"/>
    </location>
</feature>